<dbReference type="RefSeq" id="WP_018358482.1">
    <property type="nucleotide sequence ID" value="NZ_CP197400.1"/>
</dbReference>
<dbReference type="GeneID" id="66797619"/>
<protein>
    <recommendedName>
        <fullName evidence="3">Gliding motility lipoprotein GldH</fullName>
    </recommendedName>
</protein>
<organism evidence="1 2">
    <name type="scientific">Porphyromonas levii</name>
    <dbReference type="NCBI Taxonomy" id="28114"/>
    <lineage>
        <taxon>Bacteria</taxon>
        <taxon>Pseudomonadati</taxon>
        <taxon>Bacteroidota</taxon>
        <taxon>Bacteroidia</taxon>
        <taxon>Bacteroidales</taxon>
        <taxon>Porphyromonadaceae</taxon>
        <taxon>Porphyromonas</taxon>
    </lineage>
</organism>
<dbReference type="EMBL" id="SPNC01000157">
    <property type="protein sequence ID" value="TFH94239.1"/>
    <property type="molecule type" value="Genomic_DNA"/>
</dbReference>
<dbReference type="PROSITE" id="PS51257">
    <property type="entry name" value="PROKAR_LIPOPROTEIN"/>
    <property type="match status" value="1"/>
</dbReference>
<dbReference type="AlphaFoldDB" id="A0A4Y8WN09"/>
<comment type="caution">
    <text evidence="1">The sequence shown here is derived from an EMBL/GenBank/DDBJ whole genome shotgun (WGS) entry which is preliminary data.</text>
</comment>
<dbReference type="Pfam" id="PF14109">
    <property type="entry name" value="GldH_lipo"/>
    <property type="match status" value="1"/>
</dbReference>
<name>A0A4Y8WN09_9PORP</name>
<sequence>MEGRRTLLLTVLLLLFGCIGCKRVGGTYQYFEMIEDRGWSSDKEVFFSSAELKPNALYNVSLVLRLDRDITYRTIPIGITFETPNRELKTRVVQVPINRVKGDKSGYNIFEQKTVLEQGVQFPSQGVYSYSLRHLSTDSIIPGVVEVGLLIEPASR</sequence>
<proteinExistence type="predicted"/>
<evidence type="ECO:0000313" key="2">
    <source>
        <dbReference type="Proteomes" id="UP000297225"/>
    </source>
</evidence>
<dbReference type="InterPro" id="IPR020018">
    <property type="entry name" value="Motility-assoc_lipoprot_GldH"/>
</dbReference>
<evidence type="ECO:0000313" key="1">
    <source>
        <dbReference type="EMBL" id="TFH94239.1"/>
    </source>
</evidence>
<evidence type="ECO:0008006" key="3">
    <source>
        <dbReference type="Google" id="ProtNLM"/>
    </source>
</evidence>
<dbReference type="STRING" id="1122973.GCA_000379925_01239"/>
<accession>A0A4Y8WN09</accession>
<dbReference type="OrthoDB" id="1016199at2"/>
<dbReference type="Proteomes" id="UP000297225">
    <property type="component" value="Unassembled WGS sequence"/>
</dbReference>
<gene>
    <name evidence="1" type="ORF">E4P47_08385</name>
</gene>
<keyword evidence="2" id="KW-1185">Reference proteome</keyword>
<reference evidence="1 2" key="1">
    <citation type="submission" date="2019-03" db="EMBL/GenBank/DDBJ databases">
        <title>Porphyromonas levii Isolated from the Uterus of Dairy Cows.</title>
        <authorList>
            <person name="Francis A.M."/>
        </authorList>
    </citation>
    <scope>NUCLEOTIDE SEQUENCE [LARGE SCALE GENOMIC DNA]</scope>
    <source>
        <strain evidence="1 2">AF5678</strain>
    </source>
</reference>